<dbReference type="Proteomes" id="UP001415857">
    <property type="component" value="Unassembled WGS sequence"/>
</dbReference>
<reference evidence="1 2" key="1">
    <citation type="journal article" date="2024" name="Plant J.">
        <title>Genome sequences and population genomics reveal climatic adaptation and genomic divergence between two closely related sweetgum species.</title>
        <authorList>
            <person name="Xu W.Q."/>
            <person name="Ren C.Q."/>
            <person name="Zhang X.Y."/>
            <person name="Comes H.P."/>
            <person name="Liu X.H."/>
            <person name="Li Y.G."/>
            <person name="Kettle C.J."/>
            <person name="Jalonen R."/>
            <person name="Gaisberger H."/>
            <person name="Ma Y.Z."/>
            <person name="Qiu Y.X."/>
        </authorList>
    </citation>
    <scope>NUCLEOTIDE SEQUENCE [LARGE SCALE GENOMIC DNA]</scope>
    <source>
        <strain evidence="1">Hangzhou</strain>
    </source>
</reference>
<organism evidence="1 2">
    <name type="scientific">Liquidambar formosana</name>
    <name type="common">Formosan gum</name>
    <dbReference type="NCBI Taxonomy" id="63359"/>
    <lineage>
        <taxon>Eukaryota</taxon>
        <taxon>Viridiplantae</taxon>
        <taxon>Streptophyta</taxon>
        <taxon>Embryophyta</taxon>
        <taxon>Tracheophyta</taxon>
        <taxon>Spermatophyta</taxon>
        <taxon>Magnoliopsida</taxon>
        <taxon>eudicotyledons</taxon>
        <taxon>Gunneridae</taxon>
        <taxon>Pentapetalae</taxon>
        <taxon>Saxifragales</taxon>
        <taxon>Altingiaceae</taxon>
        <taxon>Liquidambar</taxon>
    </lineage>
</organism>
<keyword evidence="2" id="KW-1185">Reference proteome</keyword>
<gene>
    <name evidence="1" type="ORF">L1049_003765</name>
</gene>
<sequence>MEGKLEREIKEERKWDLLFTVRMDEGTINTLKTQTQTHYHDIWSCNVALPPSGGRHWIRKIQHDCMGPSAVSRGCRIESPSNADCPGAGNMGRIRESIKEKWHEERESCLIFRDRYIYWSKLDMEARYGIGWDEIDHVLLFDQRTIILRRHNRSD</sequence>
<name>A0AAP0RMF8_LIQFO</name>
<dbReference type="AlphaFoldDB" id="A0AAP0RMF8"/>
<accession>A0AAP0RMF8</accession>
<dbReference type="EMBL" id="JBBPBK010000007">
    <property type="protein sequence ID" value="KAK9280874.1"/>
    <property type="molecule type" value="Genomic_DNA"/>
</dbReference>
<protein>
    <submittedName>
        <fullName evidence="1">Uncharacterized protein</fullName>
    </submittedName>
</protein>
<evidence type="ECO:0000313" key="1">
    <source>
        <dbReference type="EMBL" id="KAK9280874.1"/>
    </source>
</evidence>
<evidence type="ECO:0000313" key="2">
    <source>
        <dbReference type="Proteomes" id="UP001415857"/>
    </source>
</evidence>
<proteinExistence type="predicted"/>
<comment type="caution">
    <text evidence="1">The sequence shown here is derived from an EMBL/GenBank/DDBJ whole genome shotgun (WGS) entry which is preliminary data.</text>
</comment>